<proteinExistence type="predicted"/>
<name>A0ABR6Z920_9BURK</name>
<gene>
    <name evidence="1" type="ORF">H8L47_10850</name>
</gene>
<accession>A0ABR6Z920</accession>
<comment type="caution">
    <text evidence="1">The sequence shown here is derived from an EMBL/GenBank/DDBJ whole genome shotgun (WGS) entry which is preliminary data.</text>
</comment>
<dbReference type="SUPFAM" id="SSF81606">
    <property type="entry name" value="PP2C-like"/>
    <property type="match status" value="1"/>
</dbReference>
<dbReference type="EMBL" id="JACOFX010000004">
    <property type="protein sequence ID" value="MBC3908066.1"/>
    <property type="molecule type" value="Genomic_DNA"/>
</dbReference>
<dbReference type="Gene3D" id="3.60.40.10">
    <property type="entry name" value="PPM-type phosphatase domain"/>
    <property type="match status" value="1"/>
</dbReference>
<keyword evidence="2" id="KW-1185">Reference proteome</keyword>
<sequence length="289" mass="31376">MNTTETSTLSTLSTPGGNKANEDLILSLSHDDGTLDLLMFDGASSVSGQHYLDDAMGDPAWFVQQFSAALTQIATPSLTQADSIALALLALREQHATLLQAAAMPTYAWPIAALTWLRVPADGKRASLYALGDCKAFLLDAQGKATDLDPYHNPQEGILKTAIEQLKQEGLDEQARWARLLPMLRDRRVAQNMNTQPSILCLHPQGDFAAREHHIPLDSSGYVLLMTDGFYRLVDSYHLNTDQSLLQDCATRGLDALMQELRAHEAGGAGGMTVKKADDASVAMLRLGE</sequence>
<dbReference type="InterPro" id="IPR036457">
    <property type="entry name" value="PPM-type-like_dom_sf"/>
</dbReference>
<evidence type="ECO:0008006" key="3">
    <source>
        <dbReference type="Google" id="ProtNLM"/>
    </source>
</evidence>
<dbReference type="RefSeq" id="WP_186953615.1">
    <property type="nucleotide sequence ID" value="NZ_JACOFX010000004.1"/>
</dbReference>
<dbReference type="Proteomes" id="UP000646911">
    <property type="component" value="Unassembled WGS sequence"/>
</dbReference>
<protein>
    <recommendedName>
        <fullName evidence="3">PPM-type phosphatase domain-containing protein</fullName>
    </recommendedName>
</protein>
<reference evidence="1 2" key="1">
    <citation type="submission" date="2020-08" db="EMBL/GenBank/DDBJ databases">
        <title>Novel species isolated from subtropical streams in China.</title>
        <authorList>
            <person name="Lu H."/>
        </authorList>
    </citation>
    <scope>NUCLEOTIDE SEQUENCE [LARGE SCALE GENOMIC DNA]</scope>
    <source>
        <strain evidence="1 2">NL8W</strain>
    </source>
</reference>
<evidence type="ECO:0000313" key="2">
    <source>
        <dbReference type="Proteomes" id="UP000646911"/>
    </source>
</evidence>
<organism evidence="1 2">
    <name type="scientific">Undibacterium umbellatum</name>
    <dbReference type="NCBI Taxonomy" id="2762300"/>
    <lineage>
        <taxon>Bacteria</taxon>
        <taxon>Pseudomonadati</taxon>
        <taxon>Pseudomonadota</taxon>
        <taxon>Betaproteobacteria</taxon>
        <taxon>Burkholderiales</taxon>
        <taxon>Oxalobacteraceae</taxon>
        <taxon>Undibacterium</taxon>
    </lineage>
</organism>
<evidence type="ECO:0000313" key="1">
    <source>
        <dbReference type="EMBL" id="MBC3908066.1"/>
    </source>
</evidence>